<feature type="compositionally biased region" description="Polar residues" evidence="5">
    <location>
        <begin position="132"/>
        <end position="148"/>
    </location>
</feature>
<dbReference type="Gene3D" id="3.30.40.10">
    <property type="entry name" value="Zinc/RING finger domain, C3HC4 (zinc finger)"/>
    <property type="match status" value="2"/>
</dbReference>
<feature type="region of interest" description="Disordered" evidence="5">
    <location>
        <begin position="132"/>
        <end position="151"/>
    </location>
</feature>
<dbReference type="Gene3D" id="4.10.860.20">
    <property type="entry name" value="Rabenosyn, Rab binding domain"/>
    <property type="match status" value="1"/>
</dbReference>
<organism evidence="7 8">
    <name type="scientific">Trichophyton verrucosum (strain HKI 0517)</name>
    <dbReference type="NCBI Taxonomy" id="663202"/>
    <lineage>
        <taxon>Eukaryota</taxon>
        <taxon>Fungi</taxon>
        <taxon>Dikarya</taxon>
        <taxon>Ascomycota</taxon>
        <taxon>Pezizomycotina</taxon>
        <taxon>Eurotiomycetes</taxon>
        <taxon>Eurotiomycetidae</taxon>
        <taxon>Onygenales</taxon>
        <taxon>Arthrodermataceae</taxon>
        <taxon>Trichophyton</taxon>
    </lineage>
</organism>
<dbReference type="CDD" id="cd15737">
    <property type="entry name" value="FYVE2_Vac1p_like"/>
    <property type="match status" value="1"/>
</dbReference>
<dbReference type="Proteomes" id="UP000008383">
    <property type="component" value="Unassembled WGS sequence"/>
</dbReference>
<evidence type="ECO:0000256" key="3">
    <source>
        <dbReference type="ARBA" id="ARBA00022833"/>
    </source>
</evidence>
<keyword evidence="3" id="KW-0862">Zinc</keyword>
<feature type="domain" description="FYVE-type" evidence="6">
    <location>
        <begin position="272"/>
        <end position="312"/>
    </location>
</feature>
<reference evidence="8" key="1">
    <citation type="journal article" date="2011" name="Genome Biol.">
        <title>Comparative and functional genomics provide insights into the pathogenicity of dermatophytic fungi.</title>
        <authorList>
            <person name="Burmester A."/>
            <person name="Shelest E."/>
            <person name="Gloeckner G."/>
            <person name="Heddergott C."/>
            <person name="Schindler S."/>
            <person name="Staib P."/>
            <person name="Heidel A."/>
            <person name="Felder M."/>
            <person name="Petzold A."/>
            <person name="Szafranski K."/>
            <person name="Feuermann M."/>
            <person name="Pedruzzi I."/>
            <person name="Priebe S."/>
            <person name="Groth M."/>
            <person name="Winkler R."/>
            <person name="Li W."/>
            <person name="Kniemeyer O."/>
            <person name="Schroeckh V."/>
            <person name="Hertweck C."/>
            <person name="Hube B."/>
            <person name="White T.C."/>
            <person name="Platzer M."/>
            <person name="Guthke R."/>
            <person name="Heitman J."/>
            <person name="Woestemeyer J."/>
            <person name="Zipfel P.F."/>
            <person name="Monod M."/>
            <person name="Brakhage A.A."/>
        </authorList>
    </citation>
    <scope>NUCLEOTIDE SEQUENCE [LARGE SCALE GENOMIC DNA]</scope>
    <source>
        <strain evidence="8">HKI 0517</strain>
    </source>
</reference>
<evidence type="ECO:0000259" key="6">
    <source>
        <dbReference type="PROSITE" id="PS50178"/>
    </source>
</evidence>
<evidence type="ECO:0000256" key="4">
    <source>
        <dbReference type="PROSITE-ProRule" id="PRU00091"/>
    </source>
</evidence>
<dbReference type="InterPro" id="IPR013083">
    <property type="entry name" value="Znf_RING/FYVE/PHD"/>
</dbReference>
<keyword evidence="8" id="KW-1185">Reference proteome</keyword>
<dbReference type="SUPFAM" id="SSF140125">
    <property type="entry name" value="Rabenosyn-5 Rab-binding domain-like"/>
    <property type="match status" value="1"/>
</dbReference>
<dbReference type="RefSeq" id="XP_003022185.1">
    <property type="nucleotide sequence ID" value="XM_003022139.1"/>
</dbReference>
<comment type="caution">
    <text evidence="7">The sequence shown here is derived from an EMBL/GenBank/DDBJ whole genome shotgun (WGS) entry which is preliminary data.</text>
</comment>
<feature type="region of interest" description="Disordered" evidence="5">
    <location>
        <begin position="472"/>
        <end position="518"/>
    </location>
</feature>
<protein>
    <recommendedName>
        <fullName evidence="6">FYVE-type domain-containing protein</fullName>
    </recommendedName>
</protein>
<dbReference type="GeneID" id="9579056"/>
<dbReference type="HOGENOM" id="CLU_026440_1_0_1"/>
<evidence type="ECO:0000256" key="5">
    <source>
        <dbReference type="SAM" id="MobiDB-lite"/>
    </source>
</evidence>
<dbReference type="PANTHER" id="PTHR13510:SF44">
    <property type="entry name" value="RABENOSYN-5"/>
    <property type="match status" value="1"/>
</dbReference>
<keyword evidence="2 4" id="KW-0863">Zinc-finger</keyword>
<keyword evidence="1" id="KW-0479">Metal-binding</keyword>
<dbReference type="Pfam" id="PF01363">
    <property type="entry name" value="FYVE"/>
    <property type="match status" value="1"/>
</dbReference>
<accession>D4D9B8</accession>
<dbReference type="Pfam" id="PF11464">
    <property type="entry name" value="Rbsn"/>
    <property type="match status" value="1"/>
</dbReference>
<dbReference type="InterPro" id="IPR000306">
    <property type="entry name" value="Znf_FYVE"/>
</dbReference>
<dbReference type="SUPFAM" id="SSF57903">
    <property type="entry name" value="FYVE/PHD zinc finger"/>
    <property type="match status" value="2"/>
</dbReference>
<dbReference type="InterPro" id="IPR036531">
    <property type="entry name" value="Rbsn_Rab-bd_sf"/>
</dbReference>
<feature type="compositionally biased region" description="Gly residues" evidence="5">
    <location>
        <begin position="1"/>
        <end position="12"/>
    </location>
</feature>
<sequence>MPNRSIGGGRVLGSGRSINPAPPKPLPKTSSSNAISPSASSVSLASQTSNSQVSSDTQDLSSRVFLKNGDSSIAKASRSTGALVCPICNEGMQVEVKDWFQTQVEKAKRFQPLAVLNQKLKGLEVFESNQNTQLLPPSTRPTAESSVSEAAKPIDPDDLITKSHWQQRSLNDVCLDPMCEKRLTATNGCINCRKCGRLFCEDHTMYQMKLSRKPTVDKAFLEISRLEKRLTRLTQLLAGLPLEQVQSKRWAIGWQTDQRKALEQSVVSWQDDVEVSNCPFCQQEFSAYIFRRHHCRTCGRVVCGDPATECSSLISLDVAKYCKTTIFSKRDFMEDIAKEPPDVRAYKNLVQFERGIRLLLPRFHKILAALQFVSPQLDNSRGCFLTIYTTRDPDNPPEPAQLTEASKVRKRLIDSFAQYDVAARRIRDHPTESPTQAKLQQAIYHQATSFLHLHMLPLKTLPKILKHATPHGRNFSFDSSSSDGRRMNGGNAQPRSLASIKYGNPDQGGSTTSLASNNSSALSALEAEEKELRDRLIVLEEQRFFVSEMIADANKRRKFDEASSLAQNVADLNKEIDHVNGMISQLDFEGLFTGDSGQ</sequence>
<evidence type="ECO:0000313" key="7">
    <source>
        <dbReference type="EMBL" id="EFE41567.1"/>
    </source>
</evidence>
<dbReference type="OrthoDB" id="166134at2759"/>
<name>D4D9B8_TRIVH</name>
<dbReference type="PROSITE" id="PS50178">
    <property type="entry name" value="ZF_FYVE"/>
    <property type="match status" value="1"/>
</dbReference>
<dbReference type="InterPro" id="IPR011011">
    <property type="entry name" value="Znf_FYVE_PHD"/>
</dbReference>
<dbReference type="EMBL" id="ACYE01000189">
    <property type="protein sequence ID" value="EFE41567.1"/>
    <property type="molecule type" value="Genomic_DNA"/>
</dbReference>
<feature type="region of interest" description="Disordered" evidence="5">
    <location>
        <begin position="1"/>
        <end position="60"/>
    </location>
</feature>
<feature type="compositionally biased region" description="Low complexity" evidence="5">
    <location>
        <begin position="30"/>
        <end position="51"/>
    </location>
</feature>
<evidence type="ECO:0000256" key="2">
    <source>
        <dbReference type="ARBA" id="ARBA00022771"/>
    </source>
</evidence>
<dbReference type="GO" id="GO:0008270">
    <property type="term" value="F:zinc ion binding"/>
    <property type="evidence" value="ECO:0007669"/>
    <property type="project" value="UniProtKB-KW"/>
</dbReference>
<dbReference type="InterPro" id="IPR017455">
    <property type="entry name" value="Znf_FYVE-rel"/>
</dbReference>
<evidence type="ECO:0000256" key="1">
    <source>
        <dbReference type="ARBA" id="ARBA00022723"/>
    </source>
</evidence>
<dbReference type="InterPro" id="IPR052727">
    <property type="entry name" value="Rab4/Rab5_effector"/>
</dbReference>
<proteinExistence type="predicted"/>
<dbReference type="InterPro" id="IPR021565">
    <property type="entry name" value="Rbsn_Rab-bd"/>
</dbReference>
<dbReference type="SMART" id="SM00064">
    <property type="entry name" value="FYVE"/>
    <property type="match status" value="2"/>
</dbReference>
<dbReference type="KEGG" id="tve:TRV_03709"/>
<dbReference type="AlphaFoldDB" id="D4D9B8"/>
<gene>
    <name evidence="7" type="ORF">TRV_03709</name>
</gene>
<evidence type="ECO:0000313" key="8">
    <source>
        <dbReference type="Proteomes" id="UP000008383"/>
    </source>
</evidence>
<dbReference type="PANTHER" id="PTHR13510">
    <property type="entry name" value="FYVE-FINGER-CONTAINING RAB5 EFFECTOR PROTEIN RABENOSYN-5-RELATED"/>
    <property type="match status" value="1"/>
</dbReference>